<keyword evidence="11" id="KW-1133">Transmembrane helix</keyword>
<evidence type="ECO:0000259" key="13">
    <source>
        <dbReference type="Pfam" id="PF20806"/>
    </source>
</evidence>
<dbReference type="GO" id="GO:0007229">
    <property type="term" value="P:integrin-mediated signaling pathway"/>
    <property type="evidence" value="ECO:0007669"/>
    <property type="project" value="UniProtKB-KW"/>
</dbReference>
<name>A0AAD7SJ57_9TELE</name>
<dbReference type="GO" id="GO:0009897">
    <property type="term" value="C:external side of plasma membrane"/>
    <property type="evidence" value="ECO:0007669"/>
    <property type="project" value="TreeGrafter"/>
</dbReference>
<evidence type="ECO:0000256" key="10">
    <source>
        <dbReference type="PROSITE-ProRule" id="PRU00803"/>
    </source>
</evidence>
<dbReference type="InterPro" id="IPR000413">
    <property type="entry name" value="Integrin_alpha"/>
</dbReference>
<evidence type="ECO:0000256" key="8">
    <source>
        <dbReference type="ARBA" id="ARBA00023170"/>
    </source>
</evidence>
<dbReference type="GO" id="GO:0098609">
    <property type="term" value="P:cell-cell adhesion"/>
    <property type="evidence" value="ECO:0007669"/>
    <property type="project" value="TreeGrafter"/>
</dbReference>
<keyword evidence="11" id="KW-0812">Transmembrane</keyword>
<comment type="caution">
    <text evidence="14">The sequence shown here is derived from an EMBL/GenBank/DDBJ whole genome shotgun (WGS) entry which is preliminary data.</text>
</comment>
<dbReference type="Proteomes" id="UP001221898">
    <property type="component" value="Unassembled WGS sequence"/>
</dbReference>
<dbReference type="InterPro" id="IPR013517">
    <property type="entry name" value="FG-GAP"/>
</dbReference>
<feature type="repeat" description="FG-GAP" evidence="10">
    <location>
        <begin position="128"/>
        <end position="181"/>
    </location>
</feature>
<keyword evidence="7 11" id="KW-0472">Membrane</keyword>
<protein>
    <recommendedName>
        <fullName evidence="16">Integrin alpha-2 domain-containing protein</fullName>
    </recommendedName>
</protein>
<evidence type="ECO:0000313" key="15">
    <source>
        <dbReference type="Proteomes" id="UP001221898"/>
    </source>
</evidence>
<accession>A0AAD7SJ57</accession>
<dbReference type="GO" id="GO:0007160">
    <property type="term" value="P:cell-matrix adhesion"/>
    <property type="evidence" value="ECO:0007669"/>
    <property type="project" value="TreeGrafter"/>
</dbReference>
<comment type="subcellular location">
    <subcellularLocation>
        <location evidence="1 11">Membrane</location>
        <topology evidence="1 11">Single-pass type I membrane protein</topology>
    </subcellularLocation>
</comment>
<keyword evidence="6 11" id="KW-0401">Integrin</keyword>
<dbReference type="GO" id="GO:0005178">
    <property type="term" value="F:integrin binding"/>
    <property type="evidence" value="ECO:0007669"/>
    <property type="project" value="TreeGrafter"/>
</dbReference>
<evidence type="ECO:0000256" key="3">
    <source>
        <dbReference type="ARBA" id="ARBA00022729"/>
    </source>
</evidence>
<dbReference type="PANTHER" id="PTHR23220">
    <property type="entry name" value="INTEGRIN ALPHA"/>
    <property type="match status" value="1"/>
</dbReference>
<evidence type="ECO:0000256" key="11">
    <source>
        <dbReference type="RuleBase" id="RU003762"/>
    </source>
</evidence>
<dbReference type="Pfam" id="PF20806">
    <property type="entry name" value="Integrin_A_Ig_3"/>
    <property type="match status" value="1"/>
</dbReference>
<keyword evidence="3" id="KW-0732">Signal</keyword>
<dbReference type="SUPFAM" id="SSF69179">
    <property type="entry name" value="Integrin domains"/>
    <property type="match status" value="2"/>
</dbReference>
<dbReference type="GO" id="GO:0050900">
    <property type="term" value="P:leukocyte migration"/>
    <property type="evidence" value="ECO:0007669"/>
    <property type="project" value="TreeGrafter"/>
</dbReference>
<evidence type="ECO:0000256" key="9">
    <source>
        <dbReference type="ARBA" id="ARBA00023180"/>
    </source>
</evidence>
<keyword evidence="8 11" id="KW-0675">Receptor</keyword>
<organism evidence="14 15">
    <name type="scientific">Aldrovandia affinis</name>
    <dbReference type="NCBI Taxonomy" id="143900"/>
    <lineage>
        <taxon>Eukaryota</taxon>
        <taxon>Metazoa</taxon>
        <taxon>Chordata</taxon>
        <taxon>Craniata</taxon>
        <taxon>Vertebrata</taxon>
        <taxon>Euteleostomi</taxon>
        <taxon>Actinopterygii</taxon>
        <taxon>Neopterygii</taxon>
        <taxon>Teleostei</taxon>
        <taxon>Notacanthiformes</taxon>
        <taxon>Halosauridae</taxon>
        <taxon>Aldrovandia</taxon>
    </lineage>
</organism>
<evidence type="ECO:0000256" key="7">
    <source>
        <dbReference type="ARBA" id="ARBA00023136"/>
    </source>
</evidence>
<feature type="repeat" description="FG-GAP" evidence="10">
    <location>
        <begin position="196"/>
        <end position="253"/>
    </location>
</feature>
<reference evidence="14" key="1">
    <citation type="journal article" date="2023" name="Science">
        <title>Genome structures resolve the early diversification of teleost fishes.</title>
        <authorList>
            <person name="Parey E."/>
            <person name="Louis A."/>
            <person name="Montfort J."/>
            <person name="Bouchez O."/>
            <person name="Roques C."/>
            <person name="Iampietro C."/>
            <person name="Lluch J."/>
            <person name="Castinel A."/>
            <person name="Donnadieu C."/>
            <person name="Desvignes T."/>
            <person name="Floi Bucao C."/>
            <person name="Jouanno E."/>
            <person name="Wen M."/>
            <person name="Mejri S."/>
            <person name="Dirks R."/>
            <person name="Jansen H."/>
            <person name="Henkel C."/>
            <person name="Chen W.J."/>
            <person name="Zahm M."/>
            <person name="Cabau C."/>
            <person name="Klopp C."/>
            <person name="Thompson A.W."/>
            <person name="Robinson-Rechavi M."/>
            <person name="Braasch I."/>
            <person name="Lecointre G."/>
            <person name="Bobe J."/>
            <person name="Postlethwait J.H."/>
            <person name="Berthelot C."/>
            <person name="Roest Crollius H."/>
            <person name="Guiguen Y."/>
        </authorList>
    </citation>
    <scope>NUCLEOTIDE SEQUENCE</scope>
    <source>
        <strain evidence="14">NC1722</strain>
    </source>
</reference>
<dbReference type="PRINTS" id="PR01185">
    <property type="entry name" value="INTEGRINA"/>
</dbReference>
<evidence type="ECO:0000259" key="12">
    <source>
        <dbReference type="Pfam" id="PF08441"/>
    </source>
</evidence>
<sequence>MHRQLNPADKRILLIGAPHAKALAHQRANITGGLYSCEITTQPNDCDRIEIDNEVDLTVENKENQWMGVSVQSQGPGGKIVACAHRYQRRYFVNTSQESRGITGRCYMLSEDLSISSDEDGGLWKFCEGRSSGHERFGFCQQGLSATFTKDYHYAVFGAPGAYDWKGTVRIEQRNSTLLDLGYFDDGPYEVGDENRLDPELVPVPPNSYLGFSVDSGKSITKKGQLTIVSGAPRAKHSGAVVLLKKESEQSLMLSEEYFLEGPGLASSFGYDIAVVDLNGDGWQDIVVGAPQFFLKDGEVGGAVFVYINQEGKWDEVTPIPLYGPKDSMFGLSVENIGDINQDSYEAIAYSFKVDYERSKQGLPPRVTFQKNTKTEQGSQSTGTLELRGQKKRGCITAELRLQDDIQDKLRPIPIETSVSIQSTKRGKRQNSLPQLLPVLNSNQPSKVINKLLFRENGIPVISLSDQKDIALEITVNNKNGEDAHEAKLLGSFPSALSYSAFRSQRTTACSNEARCVEIKCPLQGLDSNAVIILRSRLWNSTFIEEYATLDYVNIIVKASLSIDASPQNKVLKNAEAQVRVTVFPEKTVVQHGRALWWIIPVGILAGFFMLALLVFLLWKCGFFKTAKEDQYVEACDKAENHGETSTAEAQT</sequence>
<dbReference type="GO" id="GO:0033627">
    <property type="term" value="P:cell adhesion mediated by integrin"/>
    <property type="evidence" value="ECO:0007669"/>
    <property type="project" value="TreeGrafter"/>
</dbReference>
<evidence type="ECO:0000256" key="1">
    <source>
        <dbReference type="ARBA" id="ARBA00004479"/>
    </source>
</evidence>
<feature type="transmembrane region" description="Helical" evidence="11">
    <location>
        <begin position="595"/>
        <end position="619"/>
    </location>
</feature>
<evidence type="ECO:0000256" key="4">
    <source>
        <dbReference type="ARBA" id="ARBA00022737"/>
    </source>
</evidence>
<dbReference type="GO" id="GO:0008305">
    <property type="term" value="C:integrin complex"/>
    <property type="evidence" value="ECO:0007669"/>
    <property type="project" value="InterPro"/>
</dbReference>
<dbReference type="PANTHER" id="PTHR23220:SF9">
    <property type="entry name" value="INTEGRIN ALPHA-6"/>
    <property type="match status" value="1"/>
</dbReference>
<evidence type="ECO:0008006" key="16">
    <source>
        <dbReference type="Google" id="ProtNLM"/>
    </source>
</evidence>
<dbReference type="PROSITE" id="PS51470">
    <property type="entry name" value="FG_GAP"/>
    <property type="match status" value="3"/>
</dbReference>
<dbReference type="InterPro" id="IPR032695">
    <property type="entry name" value="Integrin_dom_sf"/>
</dbReference>
<evidence type="ECO:0000256" key="6">
    <source>
        <dbReference type="ARBA" id="ARBA00023037"/>
    </source>
</evidence>
<dbReference type="SMART" id="SM00191">
    <property type="entry name" value="Int_alpha"/>
    <property type="match status" value="3"/>
</dbReference>
<keyword evidence="9" id="KW-0325">Glycoprotein</keyword>
<dbReference type="Gene3D" id="1.20.5.930">
    <property type="entry name" value="Bicelle-embedded integrin alpha(iib) transmembrane segment"/>
    <property type="match status" value="1"/>
</dbReference>
<keyword evidence="15" id="KW-1185">Reference proteome</keyword>
<dbReference type="InterPro" id="IPR048286">
    <property type="entry name" value="Integrin_alpha_Ig-like_3"/>
</dbReference>
<evidence type="ECO:0000256" key="2">
    <source>
        <dbReference type="ARBA" id="ARBA00008054"/>
    </source>
</evidence>
<keyword evidence="5 11" id="KW-0130">Cell adhesion</keyword>
<dbReference type="InterPro" id="IPR013519">
    <property type="entry name" value="Int_alpha_beta-p"/>
</dbReference>
<comment type="similarity">
    <text evidence="2 11">Belongs to the integrin alpha chain family.</text>
</comment>
<dbReference type="SUPFAM" id="SSF69318">
    <property type="entry name" value="Integrin alpha N-terminal domain"/>
    <property type="match status" value="1"/>
</dbReference>
<evidence type="ECO:0000313" key="14">
    <source>
        <dbReference type="EMBL" id="KAJ8403330.1"/>
    </source>
</evidence>
<dbReference type="AlphaFoldDB" id="A0AAD7SJ57"/>
<feature type="domain" description="Integrin alpha third immunoglobulin-like" evidence="13">
    <location>
        <begin position="492"/>
        <end position="586"/>
    </location>
</feature>
<dbReference type="Gene3D" id="2.60.40.1530">
    <property type="entry name" value="ntegrin, alpha v. Chain A, domain 4"/>
    <property type="match status" value="1"/>
</dbReference>
<dbReference type="Pfam" id="PF08441">
    <property type="entry name" value="Integrin_A_Ig_1"/>
    <property type="match status" value="1"/>
</dbReference>
<dbReference type="EMBL" id="JAINUG010000058">
    <property type="protein sequence ID" value="KAJ8403330.1"/>
    <property type="molecule type" value="Genomic_DNA"/>
</dbReference>
<feature type="domain" description="Integrin alpha first immunoglubulin-like" evidence="12">
    <location>
        <begin position="345"/>
        <end position="455"/>
    </location>
</feature>
<dbReference type="Pfam" id="PF01839">
    <property type="entry name" value="FG-GAP"/>
    <property type="match status" value="1"/>
</dbReference>
<gene>
    <name evidence="14" type="ORF">AAFF_G00351020</name>
</gene>
<dbReference type="InterPro" id="IPR013649">
    <property type="entry name" value="Integrin_alpha_Ig-like_1"/>
</dbReference>
<dbReference type="InterPro" id="IPR028994">
    <property type="entry name" value="Integrin_alpha_N"/>
</dbReference>
<proteinExistence type="inferred from homology"/>
<evidence type="ECO:0000256" key="5">
    <source>
        <dbReference type="ARBA" id="ARBA00022889"/>
    </source>
</evidence>
<dbReference type="Gene3D" id="2.130.10.130">
    <property type="entry name" value="Integrin alpha, N-terminal"/>
    <property type="match status" value="1"/>
</dbReference>
<keyword evidence="4" id="KW-0677">Repeat</keyword>
<feature type="repeat" description="FG-GAP" evidence="10">
    <location>
        <begin position="255"/>
        <end position="316"/>
    </location>
</feature>